<feature type="compositionally biased region" description="Low complexity" evidence="1">
    <location>
        <begin position="117"/>
        <end position="134"/>
    </location>
</feature>
<feature type="compositionally biased region" description="Basic and acidic residues" evidence="1">
    <location>
        <begin position="228"/>
        <end position="247"/>
    </location>
</feature>
<protein>
    <submittedName>
        <fullName evidence="2">Uncharacterized protein</fullName>
    </submittedName>
</protein>
<reference evidence="3" key="1">
    <citation type="submission" date="2010-06" db="EMBL/GenBank/DDBJ databases">
        <authorList>
            <person name="Jiang H."/>
            <person name="Abraham K."/>
            <person name="Ali S."/>
            <person name="Alsbrooks S.L."/>
            <person name="Anim B.N."/>
            <person name="Anosike U.S."/>
            <person name="Attaway T."/>
            <person name="Bandaranaike D.P."/>
            <person name="Battles P.K."/>
            <person name="Bell S.N."/>
            <person name="Bell A.V."/>
            <person name="Beltran B."/>
            <person name="Bickham C."/>
            <person name="Bustamante Y."/>
            <person name="Caleb T."/>
            <person name="Canada A."/>
            <person name="Cardenas V."/>
            <person name="Carter K."/>
            <person name="Chacko J."/>
            <person name="Chandrabose M.N."/>
            <person name="Chavez D."/>
            <person name="Chavez A."/>
            <person name="Chen L."/>
            <person name="Chu H.-S."/>
            <person name="Claassen K.J."/>
            <person name="Cockrell R."/>
            <person name="Collins M."/>
            <person name="Cooper J.A."/>
            <person name="Cree A."/>
            <person name="Curry S.M."/>
            <person name="Da Y."/>
            <person name="Dao M.D."/>
            <person name="Das B."/>
            <person name="Davila M.-L."/>
            <person name="Davy-Carroll L."/>
            <person name="Denson S."/>
            <person name="Dinh H."/>
            <person name="Ebong V.E."/>
            <person name="Edwards J.R."/>
            <person name="Egan A."/>
            <person name="El-Daye J."/>
            <person name="Escobedo L."/>
            <person name="Fernandez S."/>
            <person name="Fernando P.R."/>
            <person name="Flagg N."/>
            <person name="Forbes L.D."/>
            <person name="Fowler R.G."/>
            <person name="Fu Q."/>
            <person name="Gabisi R.A."/>
            <person name="Ganer J."/>
            <person name="Garbino Pronczuk A."/>
            <person name="Garcia R.M."/>
            <person name="Garner T."/>
            <person name="Garrett T.E."/>
            <person name="Gonzalez D.A."/>
            <person name="Hamid H."/>
            <person name="Hawkins E.S."/>
            <person name="Hirani K."/>
            <person name="Hogues M.E."/>
            <person name="Hollins B."/>
            <person name="Hsiao C.-H."/>
            <person name="Jabil R."/>
            <person name="James M.L."/>
            <person name="Jhangiani S.N."/>
            <person name="Johnson B."/>
            <person name="Johnson Q."/>
            <person name="Joshi V."/>
            <person name="Kalu J.B."/>
            <person name="Kam C."/>
            <person name="Kashfia A."/>
            <person name="Keebler J."/>
            <person name="Kisamo H."/>
            <person name="Kovar C.L."/>
            <person name="Lago L.A."/>
            <person name="Lai C.-Y."/>
            <person name="Laidlaw J."/>
            <person name="Lara F."/>
            <person name="Le T.-K."/>
            <person name="Lee S.L."/>
            <person name="Legall F.H."/>
            <person name="Lemon S.J."/>
            <person name="Lewis L.R."/>
            <person name="Li B."/>
            <person name="Liu Y."/>
            <person name="Liu Y.-S."/>
            <person name="Lopez J."/>
            <person name="Lozado R.J."/>
            <person name="Lu J."/>
            <person name="Madu R.C."/>
            <person name="Maheshwari M."/>
            <person name="Maheshwari R."/>
            <person name="Malloy K."/>
            <person name="Martinez E."/>
            <person name="Mathew T."/>
            <person name="Mercado I.C."/>
            <person name="Mercado C."/>
            <person name="Meyer B."/>
            <person name="Montgomery K."/>
            <person name="Morgan M.B."/>
            <person name="Munidasa M."/>
            <person name="Nazareth L.V."/>
            <person name="Nelson J."/>
            <person name="Ng B.M."/>
            <person name="Nguyen N.B."/>
            <person name="Nguyen P.Q."/>
            <person name="Nguyen T."/>
            <person name="Obregon M."/>
            <person name="Okwuonu G.O."/>
            <person name="Onwere C.G."/>
            <person name="Orozco G."/>
            <person name="Parra A."/>
            <person name="Patel S."/>
            <person name="Patil S."/>
            <person name="Perez A."/>
            <person name="Perez Y."/>
            <person name="Pham C."/>
            <person name="Primus E.L."/>
            <person name="Pu L.-L."/>
            <person name="Puazo M."/>
            <person name="Qin X."/>
            <person name="Quiroz J.B."/>
            <person name="Reese J."/>
            <person name="Richards S."/>
            <person name="Rives C.M."/>
            <person name="Robberts R."/>
            <person name="Ruiz S.J."/>
            <person name="Ruiz M.J."/>
            <person name="Santibanez J."/>
            <person name="Schneider B.W."/>
            <person name="Sisson I."/>
            <person name="Smith M."/>
            <person name="Sodergren E."/>
            <person name="Song X.-Z."/>
            <person name="Song B.B."/>
            <person name="Summersgill H."/>
            <person name="Thelus R."/>
            <person name="Thornton R.D."/>
            <person name="Trejos Z.Y."/>
            <person name="Usmani K."/>
            <person name="Vattathil S."/>
            <person name="Villasana D."/>
            <person name="Walker D.L."/>
            <person name="Wang S."/>
            <person name="Wang K."/>
            <person name="White C.S."/>
            <person name="Williams A.C."/>
            <person name="Williamson J."/>
            <person name="Wilson K."/>
            <person name="Woghiren I.O."/>
            <person name="Woodworth J.R."/>
            <person name="Worley K.C."/>
            <person name="Wright R.A."/>
            <person name="Wu W."/>
            <person name="Young L."/>
            <person name="Zhang L."/>
            <person name="Zhang J."/>
            <person name="Zhu Y."/>
            <person name="Muzny D.M."/>
            <person name="Weinstock G."/>
            <person name="Gibbs R.A."/>
        </authorList>
    </citation>
    <scope>NUCLEOTIDE SEQUENCE [LARGE SCALE GENOMIC DNA]</scope>
    <source>
        <strain evidence="3">LSR1</strain>
    </source>
</reference>
<sequence>MSDHQQSAREDPLQRVAELLEMNRIQQTTGADPGRTTANIRNMPLYQLQRDPALWAAYIRGWDDKTTDVHKNLWLTQSLTYRQPSVLVPRPTRSETPAAHTRRAQPVTHAYGPPTTPHNTTITTTNTTVTGPQPAATASGLTKRQRRNKARFMEYMAKKKERAKAKASKQHDSPITPQPLTTFRDDRAVDGHSPAGSATTGHATDTSVPNPPETTAEEMVITPVEENEVLRGKTPEYTRKEDNDHDTSWWSMISAESFPKKKE</sequence>
<dbReference type="RefSeq" id="XP_003243721.1">
    <property type="nucleotide sequence ID" value="XM_003243673.3"/>
</dbReference>
<dbReference type="GeneID" id="100572273"/>
<proteinExistence type="predicted"/>
<evidence type="ECO:0000313" key="2">
    <source>
        <dbReference type="EnsemblMetazoa" id="XP_003243721.1"/>
    </source>
</evidence>
<evidence type="ECO:0000313" key="3">
    <source>
        <dbReference type="Proteomes" id="UP000007819"/>
    </source>
</evidence>
<reference evidence="2" key="2">
    <citation type="submission" date="2022-06" db="UniProtKB">
        <authorList>
            <consortium name="EnsemblMetazoa"/>
        </authorList>
    </citation>
    <scope>IDENTIFICATION</scope>
</reference>
<dbReference type="Proteomes" id="UP000007819">
    <property type="component" value="Chromosome X"/>
</dbReference>
<feature type="compositionally biased region" description="Polar residues" evidence="1">
    <location>
        <begin position="196"/>
        <end position="208"/>
    </location>
</feature>
<name>A0A8R2AAV6_ACYPI</name>
<feature type="region of interest" description="Disordered" evidence="1">
    <location>
        <begin position="89"/>
        <end position="263"/>
    </location>
</feature>
<organism evidence="2 3">
    <name type="scientific">Acyrthosiphon pisum</name>
    <name type="common">Pea aphid</name>
    <dbReference type="NCBI Taxonomy" id="7029"/>
    <lineage>
        <taxon>Eukaryota</taxon>
        <taxon>Metazoa</taxon>
        <taxon>Ecdysozoa</taxon>
        <taxon>Arthropoda</taxon>
        <taxon>Hexapoda</taxon>
        <taxon>Insecta</taxon>
        <taxon>Pterygota</taxon>
        <taxon>Neoptera</taxon>
        <taxon>Paraneoptera</taxon>
        <taxon>Hemiptera</taxon>
        <taxon>Sternorrhyncha</taxon>
        <taxon>Aphidomorpha</taxon>
        <taxon>Aphidoidea</taxon>
        <taxon>Aphididae</taxon>
        <taxon>Macrosiphini</taxon>
        <taxon>Acyrthosiphon</taxon>
    </lineage>
</organism>
<feature type="compositionally biased region" description="Basic residues" evidence="1">
    <location>
        <begin position="159"/>
        <end position="168"/>
    </location>
</feature>
<dbReference type="AlphaFoldDB" id="A0A8R2AAV6"/>
<keyword evidence="3" id="KW-1185">Reference proteome</keyword>
<accession>A0A8R2AAV6</accession>
<dbReference type="KEGG" id="api:100572273"/>
<dbReference type="EnsemblMetazoa" id="XM_003243673.4">
    <property type="protein sequence ID" value="XP_003243721.1"/>
    <property type="gene ID" value="LOC100572273"/>
</dbReference>
<evidence type="ECO:0000256" key="1">
    <source>
        <dbReference type="SAM" id="MobiDB-lite"/>
    </source>
</evidence>